<protein>
    <recommendedName>
        <fullName evidence="3">Lysine biosynthesis protein LysW</fullName>
    </recommendedName>
</protein>
<name>A0AAV4LE14_9BACL</name>
<dbReference type="AlphaFoldDB" id="A0AAV4LE14"/>
<gene>
    <name evidence="1" type="ORF">DNHGIG_14880</name>
</gene>
<dbReference type="EMBL" id="BOQE01000001">
    <property type="protein sequence ID" value="GIM45939.1"/>
    <property type="molecule type" value="Genomic_DNA"/>
</dbReference>
<evidence type="ECO:0000313" key="1">
    <source>
        <dbReference type="EMBL" id="GIM45939.1"/>
    </source>
</evidence>
<dbReference type="Proteomes" id="UP001057291">
    <property type="component" value="Unassembled WGS sequence"/>
</dbReference>
<keyword evidence="2" id="KW-1185">Reference proteome</keyword>
<reference evidence="1" key="1">
    <citation type="journal article" date="2023" name="Int. J. Syst. Evol. Microbiol.">
        <title>Collibacillus ludicampi gen. nov., sp. nov., a new soil bacterium of the family Alicyclobacillaceae.</title>
        <authorList>
            <person name="Jojima T."/>
            <person name="Ioku Y."/>
            <person name="Fukuta Y."/>
            <person name="Shirasaka N."/>
            <person name="Matsumura Y."/>
            <person name="Mori M."/>
        </authorList>
    </citation>
    <scope>NUCLEOTIDE SEQUENCE</scope>
    <source>
        <strain evidence="1">TP075</strain>
    </source>
</reference>
<comment type="caution">
    <text evidence="1">The sequence shown here is derived from an EMBL/GenBank/DDBJ whole genome shotgun (WGS) entry which is preliminary data.</text>
</comment>
<proteinExistence type="predicted"/>
<dbReference type="RefSeq" id="WP_282199098.1">
    <property type="nucleotide sequence ID" value="NZ_BOQE01000001.1"/>
</dbReference>
<organism evidence="1 2">
    <name type="scientific">Collibacillus ludicampi</name>
    <dbReference type="NCBI Taxonomy" id="2771369"/>
    <lineage>
        <taxon>Bacteria</taxon>
        <taxon>Bacillati</taxon>
        <taxon>Bacillota</taxon>
        <taxon>Bacilli</taxon>
        <taxon>Bacillales</taxon>
        <taxon>Alicyclobacillaceae</taxon>
        <taxon>Collibacillus</taxon>
    </lineage>
</organism>
<evidence type="ECO:0008006" key="3">
    <source>
        <dbReference type="Google" id="ProtNLM"/>
    </source>
</evidence>
<evidence type="ECO:0000313" key="2">
    <source>
        <dbReference type="Proteomes" id="UP001057291"/>
    </source>
</evidence>
<accession>A0AAV4LE14</accession>
<sequence length="60" mass="6611">MQGLEMHLYCCEDCNVLFGVETAFEDQSVIVCPVCQSDENLLDGGTGSVEITRQPGVWDE</sequence>